<feature type="chain" id="PRO_5032336183" evidence="8">
    <location>
        <begin position="22"/>
        <end position="991"/>
    </location>
</feature>
<dbReference type="PANTHER" id="PTHR40980:SF3">
    <property type="entry name" value="TONB-DEPENDENT RECEPTOR-LIKE BETA-BARREL DOMAIN-CONTAINING PROTEIN"/>
    <property type="match status" value="1"/>
</dbReference>
<keyword evidence="8" id="KW-0732">Signal</keyword>
<dbReference type="Gene3D" id="2.40.170.20">
    <property type="entry name" value="TonB-dependent receptor, beta-barrel domain"/>
    <property type="match status" value="1"/>
</dbReference>
<keyword evidence="3" id="KW-0406">Ion transport</keyword>
<keyword evidence="2" id="KW-0813">Transport</keyword>
<sequence>MPGTVFAVVSAVFALAAGARAEDFNIPALPLADAIAALSEQANVPILAPAGLVHDKRSSPVQGRLSAAAALDQMLTGAGLSARLDASGAFIITHALAAKEAPLEVAGEIVTVYGTISGGLARSLDIKQNAASIADALVAADIGKLPAVNAAEALQHLVGVTISREAGEGEFIGVRGLGPNFQSVTFNGVPLAVNENVRNSDQSGRQFRFRVLPADLIGAIVVTKAPTADLIDGGIGANIDIRTLRPLQCEPFLSFRAYASSDERVGSVLPNGSVSACWKSPDARFGVTGGLSLQRREAKFDRFQNFGYAARKVDGIDGVQVPDDWSTTVEEEKRERFSLSLGAQWRPTAGFDLRTDMLYSRFNNEIAENRVSYGLGSYASAALLPGSARIKDGVLYAGEIRGGRIDRNAEFSAQVHDNLALSVGADWAVGGFVLSSTLSLSGANSKLKTPLQRIESQTGDLAGLEYSFDLGRYPAGAGYIQSLHTKLDLNDPAATQFKRYRIRPTNSQDQDATALFNLARPLDVSVAGVTFTELRLGGQWTSRYRDYQRRDRMLTPRQGAVVDASFFTGRVPQSAMEHIIRGARSTWVGPNFEKFARAFVVAGEYDGVAPQARDLVPNAADLRQSYRVEEEVRAFYARLDFARDDGIPLSGNVGLRFVHTDTKVFGSRVFAVANAQGGMEMASEPRVTQSAYSEFLPSLNLKSNLAENLALRLAGSRSMTRPSLASLRDATVPSSATTSDIFERGAAALTNPDLDITAVGGNPKLAPITSWNGDAALERYFESFGAVTISAFYKRMSNFIAGDVSHEQMPFDMRSGGSLNLDIAVNRPQNIGDASLAGLELGYSGRLQNGFGLALSAMLTSYAVRLHLADGTSKSGSLQGVSRTAYSITPFFDCGIFDAYLSYTYRSKFDSNANVTIASTVETDPNETAIAAGFGTLDFGAALRLGESLEIFAEGVNIANQHQTAYLGRAARLYQIHDYGRSFNIGVRGRF</sequence>
<dbReference type="EMBL" id="JAASRM010000001">
    <property type="protein sequence ID" value="NIK86790.1"/>
    <property type="molecule type" value="Genomic_DNA"/>
</dbReference>
<dbReference type="Pfam" id="PF07715">
    <property type="entry name" value="Plug"/>
    <property type="match status" value="1"/>
</dbReference>
<proteinExistence type="inferred from homology"/>
<dbReference type="Gene3D" id="2.170.130.10">
    <property type="entry name" value="TonB-dependent receptor, plug domain"/>
    <property type="match status" value="1"/>
</dbReference>
<keyword evidence="7" id="KW-0798">TonB box</keyword>
<evidence type="ECO:0000256" key="2">
    <source>
        <dbReference type="ARBA" id="ARBA00022448"/>
    </source>
</evidence>
<keyword evidence="6" id="KW-0998">Cell outer membrane</keyword>
<dbReference type="GO" id="GO:0009279">
    <property type="term" value="C:cell outer membrane"/>
    <property type="evidence" value="ECO:0007669"/>
    <property type="project" value="UniProtKB-SubCell"/>
</dbReference>
<evidence type="ECO:0000256" key="6">
    <source>
        <dbReference type="ARBA" id="ARBA00023237"/>
    </source>
</evidence>
<dbReference type="RefSeq" id="WP_167079818.1">
    <property type="nucleotide sequence ID" value="NZ_BAAADC010000001.1"/>
</dbReference>
<evidence type="ECO:0000256" key="1">
    <source>
        <dbReference type="ARBA" id="ARBA00004442"/>
    </source>
</evidence>
<dbReference type="NCBIfam" id="TIGR01782">
    <property type="entry name" value="TonB-Xanth-Caul"/>
    <property type="match status" value="1"/>
</dbReference>
<dbReference type="SUPFAM" id="SSF56935">
    <property type="entry name" value="Porins"/>
    <property type="match status" value="1"/>
</dbReference>
<organism evidence="10 11">
    <name type="scientific">Rhizomicrobium palustre</name>
    <dbReference type="NCBI Taxonomy" id="189966"/>
    <lineage>
        <taxon>Bacteria</taxon>
        <taxon>Pseudomonadati</taxon>
        <taxon>Pseudomonadota</taxon>
        <taxon>Alphaproteobacteria</taxon>
        <taxon>Micropepsales</taxon>
        <taxon>Micropepsaceae</taxon>
        <taxon>Rhizomicrobium</taxon>
    </lineage>
</organism>
<comment type="caution">
    <text evidence="10">The sequence shown here is derived from an EMBL/GenBank/DDBJ whole genome shotgun (WGS) entry which is preliminary data.</text>
</comment>
<keyword evidence="11" id="KW-1185">Reference proteome</keyword>
<dbReference type="Proteomes" id="UP000570514">
    <property type="component" value="Unassembled WGS sequence"/>
</dbReference>
<dbReference type="InterPro" id="IPR010104">
    <property type="entry name" value="TonB_rcpt_bac"/>
</dbReference>
<keyword evidence="5 7" id="KW-0472">Membrane</keyword>
<evidence type="ECO:0000256" key="3">
    <source>
        <dbReference type="ARBA" id="ARBA00022496"/>
    </source>
</evidence>
<dbReference type="InterPro" id="IPR011662">
    <property type="entry name" value="Secretin/TonB_short_N"/>
</dbReference>
<dbReference type="InterPro" id="IPR036942">
    <property type="entry name" value="Beta-barrel_TonB_sf"/>
</dbReference>
<dbReference type="InterPro" id="IPR000531">
    <property type="entry name" value="Beta-barrel_TonB"/>
</dbReference>
<gene>
    <name evidence="10" type="ORF">FHS83_000108</name>
</gene>
<feature type="domain" description="Secretin/TonB short N-terminal" evidence="9">
    <location>
        <begin position="44"/>
        <end position="95"/>
    </location>
</feature>
<accession>A0A846MUN9</accession>
<comment type="similarity">
    <text evidence="7">Belongs to the TonB-dependent receptor family.</text>
</comment>
<dbReference type="Pfam" id="PF00593">
    <property type="entry name" value="TonB_dep_Rec_b-barrel"/>
    <property type="match status" value="1"/>
</dbReference>
<protein>
    <submittedName>
        <fullName evidence="10">TonB-dependent receptor</fullName>
    </submittedName>
</protein>
<dbReference type="InterPro" id="IPR012910">
    <property type="entry name" value="Plug_dom"/>
</dbReference>
<keyword evidence="10" id="KW-0675">Receptor</keyword>
<evidence type="ECO:0000259" key="9">
    <source>
        <dbReference type="SMART" id="SM00965"/>
    </source>
</evidence>
<evidence type="ECO:0000256" key="8">
    <source>
        <dbReference type="SAM" id="SignalP"/>
    </source>
</evidence>
<dbReference type="InterPro" id="IPR037066">
    <property type="entry name" value="Plug_dom_sf"/>
</dbReference>
<dbReference type="PANTHER" id="PTHR40980">
    <property type="entry name" value="PLUG DOMAIN-CONTAINING PROTEIN"/>
    <property type="match status" value="1"/>
</dbReference>
<dbReference type="GO" id="GO:0006826">
    <property type="term" value="P:iron ion transport"/>
    <property type="evidence" value="ECO:0007669"/>
    <property type="project" value="UniProtKB-KW"/>
</dbReference>
<name>A0A846MUN9_9PROT</name>
<keyword evidence="3" id="KW-0410">Iron transport</keyword>
<reference evidence="10 11" key="1">
    <citation type="submission" date="2020-03" db="EMBL/GenBank/DDBJ databases">
        <title>Genomic Encyclopedia of Type Strains, Phase IV (KMG-IV): sequencing the most valuable type-strain genomes for metagenomic binning, comparative biology and taxonomic classification.</title>
        <authorList>
            <person name="Goeker M."/>
        </authorList>
    </citation>
    <scope>NUCLEOTIDE SEQUENCE [LARGE SCALE GENOMIC DNA]</scope>
    <source>
        <strain evidence="10 11">DSM 19867</strain>
    </source>
</reference>
<feature type="signal peptide" evidence="8">
    <location>
        <begin position="1"/>
        <end position="21"/>
    </location>
</feature>
<dbReference type="Gene3D" id="3.55.50.30">
    <property type="match status" value="1"/>
</dbReference>
<dbReference type="SMART" id="SM00965">
    <property type="entry name" value="STN"/>
    <property type="match status" value="1"/>
</dbReference>
<evidence type="ECO:0000256" key="4">
    <source>
        <dbReference type="ARBA" id="ARBA00023004"/>
    </source>
</evidence>
<comment type="subcellular location">
    <subcellularLocation>
        <location evidence="1 7">Cell outer membrane</location>
    </subcellularLocation>
</comment>
<evidence type="ECO:0000256" key="5">
    <source>
        <dbReference type="ARBA" id="ARBA00023136"/>
    </source>
</evidence>
<evidence type="ECO:0000313" key="10">
    <source>
        <dbReference type="EMBL" id="NIK86790.1"/>
    </source>
</evidence>
<evidence type="ECO:0000256" key="7">
    <source>
        <dbReference type="RuleBase" id="RU003357"/>
    </source>
</evidence>
<evidence type="ECO:0000313" key="11">
    <source>
        <dbReference type="Proteomes" id="UP000570514"/>
    </source>
</evidence>
<dbReference type="AlphaFoldDB" id="A0A846MUN9"/>
<keyword evidence="4" id="KW-0408">Iron</keyword>